<proteinExistence type="inferred from homology"/>
<dbReference type="Pfam" id="PF02230">
    <property type="entry name" value="Abhydrolase_2"/>
    <property type="match status" value="1"/>
</dbReference>
<evidence type="ECO:0000256" key="2">
    <source>
        <dbReference type="ARBA" id="ARBA00022801"/>
    </source>
</evidence>
<keyword evidence="2 4" id="KW-0378">Hydrolase</keyword>
<organism evidence="4 5">
    <name type="scientific">Arcicella aquatica</name>
    <dbReference type="NCBI Taxonomy" id="217141"/>
    <lineage>
        <taxon>Bacteria</taxon>
        <taxon>Pseudomonadati</taxon>
        <taxon>Bacteroidota</taxon>
        <taxon>Cytophagia</taxon>
        <taxon>Cytophagales</taxon>
        <taxon>Flectobacillaceae</taxon>
        <taxon>Arcicella</taxon>
    </lineage>
</organism>
<keyword evidence="5" id="KW-1185">Reference proteome</keyword>
<evidence type="ECO:0000313" key="4">
    <source>
        <dbReference type="EMBL" id="MEA5260516.1"/>
    </source>
</evidence>
<gene>
    <name evidence="4" type="ORF">VB264_22150</name>
</gene>
<dbReference type="GO" id="GO:0016787">
    <property type="term" value="F:hydrolase activity"/>
    <property type="evidence" value="ECO:0007669"/>
    <property type="project" value="UniProtKB-KW"/>
</dbReference>
<evidence type="ECO:0000259" key="3">
    <source>
        <dbReference type="Pfam" id="PF02230"/>
    </source>
</evidence>
<dbReference type="PANTHER" id="PTHR10655:SF17">
    <property type="entry name" value="LYSOPHOSPHOLIPASE-LIKE PROTEIN 1"/>
    <property type="match status" value="1"/>
</dbReference>
<dbReference type="InterPro" id="IPR003140">
    <property type="entry name" value="PLipase/COase/thioEstase"/>
</dbReference>
<accession>A0ABU5QTT9</accession>
<evidence type="ECO:0000256" key="1">
    <source>
        <dbReference type="ARBA" id="ARBA00006499"/>
    </source>
</evidence>
<sequence>MYLHSKQVLTTGISIGKAKKAIVMIHGRGGSAQDIISLKDHLNLGEMAIFAPQATQRSWYPYSFMAPEEQNQPALDSALNAIDEVVKDIEKAGIPADSIYFLGFSQGACLTLEYVARNAKKYGGVVAFTGGVIGEVLVKERYKGDFEQTPILITTGNPDPHVPLVRVEESIAILKKLNSNVHSSIFKGKQHAISLEEINLANQYIFKEN</sequence>
<dbReference type="PANTHER" id="PTHR10655">
    <property type="entry name" value="LYSOPHOSPHOLIPASE-RELATED"/>
    <property type="match status" value="1"/>
</dbReference>
<protein>
    <submittedName>
        <fullName evidence="4">Dienelactone hydrolase family protein</fullName>
    </submittedName>
</protein>
<dbReference type="InterPro" id="IPR050565">
    <property type="entry name" value="LYPA1-2/EST-like"/>
</dbReference>
<comment type="similarity">
    <text evidence="1">Belongs to the AB hydrolase superfamily. AB hydrolase 2 family.</text>
</comment>
<name>A0ABU5QTT9_9BACT</name>
<reference evidence="4 5" key="1">
    <citation type="submission" date="2023-12" db="EMBL/GenBank/DDBJ databases">
        <title>Novel species of the genus Arcicella isolated from rivers.</title>
        <authorList>
            <person name="Lu H."/>
        </authorList>
    </citation>
    <scope>NUCLEOTIDE SEQUENCE [LARGE SCALE GENOMIC DNA]</scope>
    <source>
        <strain evidence="4 5">LMG 21963</strain>
    </source>
</reference>
<feature type="domain" description="Phospholipase/carboxylesterase/thioesterase" evidence="3">
    <location>
        <begin position="16"/>
        <end position="205"/>
    </location>
</feature>
<dbReference type="InterPro" id="IPR029058">
    <property type="entry name" value="AB_hydrolase_fold"/>
</dbReference>
<dbReference type="EMBL" id="JAYFUL010000057">
    <property type="protein sequence ID" value="MEA5260516.1"/>
    <property type="molecule type" value="Genomic_DNA"/>
</dbReference>
<dbReference type="RefSeq" id="WP_323253110.1">
    <property type="nucleotide sequence ID" value="NZ_JAYFUL010000057.1"/>
</dbReference>
<dbReference type="Gene3D" id="3.40.50.1820">
    <property type="entry name" value="alpha/beta hydrolase"/>
    <property type="match status" value="1"/>
</dbReference>
<comment type="caution">
    <text evidence="4">The sequence shown here is derived from an EMBL/GenBank/DDBJ whole genome shotgun (WGS) entry which is preliminary data.</text>
</comment>
<dbReference type="SUPFAM" id="SSF53474">
    <property type="entry name" value="alpha/beta-Hydrolases"/>
    <property type="match status" value="1"/>
</dbReference>
<dbReference type="Proteomes" id="UP001304671">
    <property type="component" value="Unassembled WGS sequence"/>
</dbReference>
<evidence type="ECO:0000313" key="5">
    <source>
        <dbReference type="Proteomes" id="UP001304671"/>
    </source>
</evidence>